<dbReference type="Proteomes" id="UP000199412">
    <property type="component" value="Unassembled WGS sequence"/>
</dbReference>
<dbReference type="STRING" id="69960.SAMN05421720_11543"/>
<dbReference type="Pfam" id="PF13649">
    <property type="entry name" value="Methyltransf_25"/>
    <property type="match status" value="1"/>
</dbReference>
<organism evidence="3 4">
    <name type="scientific">Rhodospira trueperi</name>
    <dbReference type="NCBI Taxonomy" id="69960"/>
    <lineage>
        <taxon>Bacteria</taxon>
        <taxon>Pseudomonadati</taxon>
        <taxon>Pseudomonadota</taxon>
        <taxon>Alphaproteobacteria</taxon>
        <taxon>Rhodospirillales</taxon>
        <taxon>Rhodospirillaceae</taxon>
        <taxon>Rhodospira</taxon>
    </lineage>
</organism>
<dbReference type="GO" id="GO:0032259">
    <property type="term" value="P:methylation"/>
    <property type="evidence" value="ECO:0007669"/>
    <property type="project" value="UniProtKB-KW"/>
</dbReference>
<evidence type="ECO:0000256" key="1">
    <source>
        <dbReference type="ARBA" id="ARBA00022679"/>
    </source>
</evidence>
<proteinExistence type="predicted"/>
<accession>A0A1G7GPM8</accession>
<gene>
    <name evidence="3" type="ORF">SAMN05421720_11543</name>
</gene>
<dbReference type="Gene3D" id="3.40.50.150">
    <property type="entry name" value="Vaccinia Virus protein VP39"/>
    <property type="match status" value="1"/>
</dbReference>
<dbReference type="EMBL" id="FNAP01000015">
    <property type="protein sequence ID" value="SDE90100.1"/>
    <property type="molecule type" value="Genomic_DNA"/>
</dbReference>
<dbReference type="RefSeq" id="WP_176793816.1">
    <property type="nucleotide sequence ID" value="NZ_FNAP01000015.1"/>
</dbReference>
<reference evidence="3 4" key="1">
    <citation type="submission" date="2016-10" db="EMBL/GenBank/DDBJ databases">
        <authorList>
            <person name="de Groot N.N."/>
        </authorList>
    </citation>
    <scope>NUCLEOTIDE SEQUENCE [LARGE SCALE GENOMIC DNA]</scope>
    <source>
        <strain evidence="3 4">ATCC 700224</strain>
    </source>
</reference>
<feature type="domain" description="Methyltransferase" evidence="2">
    <location>
        <begin position="38"/>
        <end position="130"/>
    </location>
</feature>
<keyword evidence="4" id="KW-1185">Reference proteome</keyword>
<dbReference type="SUPFAM" id="SSF53335">
    <property type="entry name" value="S-adenosyl-L-methionine-dependent methyltransferases"/>
    <property type="match status" value="1"/>
</dbReference>
<dbReference type="AlphaFoldDB" id="A0A1G7GPM8"/>
<keyword evidence="1 3" id="KW-0808">Transferase</keyword>
<evidence type="ECO:0000313" key="3">
    <source>
        <dbReference type="EMBL" id="SDE90100.1"/>
    </source>
</evidence>
<dbReference type="GO" id="GO:0008168">
    <property type="term" value="F:methyltransferase activity"/>
    <property type="evidence" value="ECO:0007669"/>
    <property type="project" value="UniProtKB-KW"/>
</dbReference>
<evidence type="ECO:0000259" key="2">
    <source>
        <dbReference type="Pfam" id="PF13649"/>
    </source>
</evidence>
<sequence>MANAEKPWLFTPVHENTAAHVLEACGISRDIVGPEFRVLDFGCGSGRYMEVFERCVPRANVQGVDVDAEALESARESGLNVSELKSSQPKLLFPDRYFDVVFSSNVIEHIPRSVYLGYVEEIARVIKPHGIFAVGAPNYPIKRAFDMFTALRHRDQFRYYFFDDPTHCNRVRIHQVESDLAPWFTDIRLMPTELPLERWLPFMRRTEVRHRLRALGYKFFGSARRRADEI</sequence>
<protein>
    <submittedName>
        <fullName evidence="3">Methyltransferase domain-containing protein</fullName>
    </submittedName>
</protein>
<dbReference type="CDD" id="cd02440">
    <property type="entry name" value="AdoMet_MTases"/>
    <property type="match status" value="1"/>
</dbReference>
<dbReference type="InterPro" id="IPR041698">
    <property type="entry name" value="Methyltransf_25"/>
</dbReference>
<evidence type="ECO:0000313" key="4">
    <source>
        <dbReference type="Proteomes" id="UP000199412"/>
    </source>
</evidence>
<dbReference type="InterPro" id="IPR029063">
    <property type="entry name" value="SAM-dependent_MTases_sf"/>
</dbReference>
<dbReference type="PANTHER" id="PTHR43861">
    <property type="entry name" value="TRANS-ACONITATE 2-METHYLTRANSFERASE-RELATED"/>
    <property type="match status" value="1"/>
</dbReference>
<keyword evidence="3" id="KW-0489">Methyltransferase</keyword>
<name>A0A1G7GPM8_9PROT</name>